<evidence type="ECO:0000313" key="2">
    <source>
        <dbReference type="Proteomes" id="UP001054837"/>
    </source>
</evidence>
<name>A0AAV4VCC0_9ARAC</name>
<comment type="caution">
    <text evidence="1">The sequence shown here is derived from an EMBL/GenBank/DDBJ whole genome shotgun (WGS) entry which is preliminary data.</text>
</comment>
<gene>
    <name evidence="1" type="ORF">CDAR_128151</name>
</gene>
<proteinExistence type="predicted"/>
<accession>A0AAV4VCC0</accession>
<dbReference type="EMBL" id="BPLQ01012699">
    <property type="protein sequence ID" value="GIY67155.1"/>
    <property type="molecule type" value="Genomic_DNA"/>
</dbReference>
<organism evidence="1 2">
    <name type="scientific">Caerostris darwini</name>
    <dbReference type="NCBI Taxonomy" id="1538125"/>
    <lineage>
        <taxon>Eukaryota</taxon>
        <taxon>Metazoa</taxon>
        <taxon>Ecdysozoa</taxon>
        <taxon>Arthropoda</taxon>
        <taxon>Chelicerata</taxon>
        <taxon>Arachnida</taxon>
        <taxon>Araneae</taxon>
        <taxon>Araneomorphae</taxon>
        <taxon>Entelegynae</taxon>
        <taxon>Araneoidea</taxon>
        <taxon>Araneidae</taxon>
        <taxon>Caerostris</taxon>
    </lineage>
</organism>
<evidence type="ECO:0000313" key="1">
    <source>
        <dbReference type="EMBL" id="GIY67155.1"/>
    </source>
</evidence>
<evidence type="ECO:0008006" key="3">
    <source>
        <dbReference type="Google" id="ProtNLM"/>
    </source>
</evidence>
<protein>
    <recommendedName>
        <fullName evidence="3">Ycf15</fullName>
    </recommendedName>
</protein>
<dbReference type="AlphaFoldDB" id="A0AAV4VCC0"/>
<keyword evidence="2" id="KW-1185">Reference proteome</keyword>
<reference evidence="1 2" key="1">
    <citation type="submission" date="2021-06" db="EMBL/GenBank/DDBJ databases">
        <title>Caerostris darwini draft genome.</title>
        <authorList>
            <person name="Kono N."/>
            <person name="Arakawa K."/>
        </authorList>
    </citation>
    <scope>NUCLEOTIDE SEQUENCE [LARGE SCALE GENOMIC DNA]</scope>
</reference>
<dbReference type="Proteomes" id="UP001054837">
    <property type="component" value="Unassembled WGS sequence"/>
</dbReference>
<sequence length="100" mass="11740">MISSSDNYIRFFKMFRISSRKTLSLRLMTTGIKIQVADRYQQIMEFAVLAGPTGSNRRTDQWDFSNLDDFPPSPKDKQINEEERPTIRMCCFRVSSSELY</sequence>